<protein>
    <recommendedName>
        <fullName evidence="3">Prokaryotic membrane lipoprotein lipid attachment site profile</fullName>
    </recommendedName>
</protein>
<dbReference type="Proteomes" id="UP000245695">
    <property type="component" value="Chromosome 1"/>
</dbReference>
<reference evidence="1 2" key="1">
    <citation type="submission" date="2014-09" db="EMBL/GenBank/DDBJ databases">
        <authorList>
            <person name="Hornung B.V."/>
        </authorList>
    </citation>
    <scope>NUCLEOTIDE SEQUENCE [LARGE SCALE GENOMIC DNA]</scope>
    <source>
        <strain evidence="1 2">FRIFI</strain>
    </source>
</reference>
<sequence length="199" mass="22850">MVKGLHVKIIGLTTIFSLLITGCTSTIENKEILKNTYFEVVKSEQNSNEIKAVDLEERLKDKTVDISDGIVYLTGENGEQKDYSTKIYTFKEGNKSLSVSYLDNDKKENLEDIKFASYIITKEDKEETYVEVYYQDILEANGILSFQMYPESVQEQKELVNLLNENKSSLYEAYYKVAESIEEDSSLELGKIIDDKLKK</sequence>
<evidence type="ECO:0000313" key="2">
    <source>
        <dbReference type="Proteomes" id="UP000245695"/>
    </source>
</evidence>
<proteinExistence type="predicted"/>
<dbReference type="PROSITE" id="PS51257">
    <property type="entry name" value="PROKAR_LIPOPROTEIN"/>
    <property type="match status" value="1"/>
</dbReference>
<gene>
    <name evidence="1" type="ORF">FRIFI_1244</name>
</gene>
<evidence type="ECO:0008006" key="3">
    <source>
        <dbReference type="Google" id="ProtNLM"/>
    </source>
</evidence>
<dbReference type="RefSeq" id="WP_166505353.1">
    <property type="nucleotide sequence ID" value="NZ_LN650648.1"/>
</dbReference>
<evidence type="ECO:0000313" key="1">
    <source>
        <dbReference type="EMBL" id="CEI72780.1"/>
    </source>
</evidence>
<keyword evidence="2" id="KW-1185">Reference proteome</keyword>
<name>A0A2P2BQZ1_9FIRM</name>
<dbReference type="EMBL" id="LN650648">
    <property type="protein sequence ID" value="CEI72780.1"/>
    <property type="molecule type" value="Genomic_DNA"/>
</dbReference>
<dbReference type="AlphaFoldDB" id="A0A2P2BQZ1"/>
<dbReference type="KEGG" id="rhom:FRIFI_1244"/>
<organism evidence="1 2">
    <name type="scientific">Romboutsia hominis</name>
    <dbReference type="NCBI Taxonomy" id="1507512"/>
    <lineage>
        <taxon>Bacteria</taxon>
        <taxon>Bacillati</taxon>
        <taxon>Bacillota</taxon>
        <taxon>Clostridia</taxon>
        <taxon>Peptostreptococcales</taxon>
        <taxon>Peptostreptococcaceae</taxon>
        <taxon>Romboutsia</taxon>
    </lineage>
</organism>
<accession>A0A2P2BQZ1</accession>